<evidence type="ECO:0000256" key="2">
    <source>
        <dbReference type="ARBA" id="ARBA00022448"/>
    </source>
</evidence>
<keyword evidence="10" id="KW-1185">Reference proteome</keyword>
<keyword evidence="5 7" id="KW-1133">Transmembrane helix</keyword>
<feature type="transmembrane region" description="Helical" evidence="7">
    <location>
        <begin position="137"/>
        <end position="159"/>
    </location>
</feature>
<keyword evidence="4 7" id="KW-0812">Transmembrane</keyword>
<evidence type="ECO:0000259" key="8">
    <source>
        <dbReference type="PROSITE" id="PS50928"/>
    </source>
</evidence>
<feature type="transmembrane region" description="Helical" evidence="7">
    <location>
        <begin position="68"/>
        <end position="92"/>
    </location>
</feature>
<name>A0A7X4YMU9_9BACL</name>
<dbReference type="GO" id="GO:0005886">
    <property type="term" value="C:plasma membrane"/>
    <property type="evidence" value="ECO:0007669"/>
    <property type="project" value="UniProtKB-SubCell"/>
</dbReference>
<reference evidence="9 10" key="1">
    <citation type="submission" date="2020-01" db="EMBL/GenBank/DDBJ databases">
        <title>Paenibacillus soybeanensis sp. nov. isolated from the nodules of soybean (Glycine max(L.) Merr).</title>
        <authorList>
            <person name="Wang H."/>
        </authorList>
    </citation>
    <scope>NUCLEOTIDE SEQUENCE [LARGE SCALE GENOMIC DNA]</scope>
    <source>
        <strain evidence="9 10">DSM 23054</strain>
    </source>
</reference>
<keyword evidence="2 7" id="KW-0813">Transport</keyword>
<protein>
    <submittedName>
        <fullName evidence="9">ABC transporter permease subunit</fullName>
    </submittedName>
</protein>
<dbReference type="CDD" id="cd06261">
    <property type="entry name" value="TM_PBP2"/>
    <property type="match status" value="1"/>
</dbReference>
<gene>
    <name evidence="9" type="ORF">GT003_09840</name>
</gene>
<feature type="transmembrane region" description="Helical" evidence="7">
    <location>
        <begin position="245"/>
        <end position="267"/>
    </location>
</feature>
<dbReference type="AlphaFoldDB" id="A0A7X4YMU9"/>
<evidence type="ECO:0000256" key="7">
    <source>
        <dbReference type="RuleBase" id="RU363032"/>
    </source>
</evidence>
<comment type="caution">
    <text evidence="9">The sequence shown here is derived from an EMBL/GenBank/DDBJ whole genome shotgun (WGS) entry which is preliminary data.</text>
</comment>
<feature type="domain" description="ABC transmembrane type-1" evidence="8">
    <location>
        <begin position="68"/>
        <end position="262"/>
    </location>
</feature>
<dbReference type="EMBL" id="JAAAMU010000004">
    <property type="protein sequence ID" value="NBC69292.1"/>
    <property type="molecule type" value="Genomic_DNA"/>
</dbReference>
<sequence length="277" mass="30873">MEKSSKALKAGTWSILGLLILLTYVPFVLMIVISFRNNGQIFTHFWSLPDPWIWRNYADVYKEISRNIFNSVTVSTIATAGVIFLSSLSGYVFGRLRFPGKEAIYYLILSLMMVPGILTIIPLFIQVTGYHLENTWYALILPWVAGGQVFGIILCRTFIGSLPGELFECARMDGASEFTSYFRIALPLILPVLITLAVINIVGNYNDFIWPLLVINSDEKQMVTVVLNSIGQKSGVNVTQYGLRMAGYIMSSLPLLILFSFGMKYYISGVTSGAVKG</sequence>
<dbReference type="PANTHER" id="PTHR43744:SF12">
    <property type="entry name" value="ABC TRANSPORTER PERMEASE PROTEIN MG189-RELATED"/>
    <property type="match status" value="1"/>
</dbReference>
<evidence type="ECO:0000313" key="9">
    <source>
        <dbReference type="EMBL" id="NBC69292.1"/>
    </source>
</evidence>
<comment type="subcellular location">
    <subcellularLocation>
        <location evidence="1 7">Cell membrane</location>
        <topology evidence="1 7">Multi-pass membrane protein</topology>
    </subcellularLocation>
</comment>
<feature type="transmembrane region" description="Helical" evidence="7">
    <location>
        <begin position="12"/>
        <end position="35"/>
    </location>
</feature>
<dbReference type="SUPFAM" id="SSF161098">
    <property type="entry name" value="MetI-like"/>
    <property type="match status" value="1"/>
</dbReference>
<accession>A0A7X4YMU9</accession>
<keyword evidence="3" id="KW-1003">Cell membrane</keyword>
<dbReference type="InterPro" id="IPR000515">
    <property type="entry name" value="MetI-like"/>
</dbReference>
<dbReference type="InterPro" id="IPR035906">
    <property type="entry name" value="MetI-like_sf"/>
</dbReference>
<dbReference type="Gene3D" id="1.10.3720.10">
    <property type="entry name" value="MetI-like"/>
    <property type="match status" value="1"/>
</dbReference>
<feature type="transmembrane region" description="Helical" evidence="7">
    <location>
        <begin position="104"/>
        <end position="125"/>
    </location>
</feature>
<dbReference type="Pfam" id="PF00528">
    <property type="entry name" value="BPD_transp_1"/>
    <property type="match status" value="1"/>
</dbReference>
<dbReference type="Proteomes" id="UP000558113">
    <property type="component" value="Unassembled WGS sequence"/>
</dbReference>
<organism evidence="9 10">
    <name type="scientific">Paenibacillus sacheonensis</name>
    <dbReference type="NCBI Taxonomy" id="742054"/>
    <lineage>
        <taxon>Bacteria</taxon>
        <taxon>Bacillati</taxon>
        <taxon>Bacillota</taxon>
        <taxon>Bacilli</taxon>
        <taxon>Bacillales</taxon>
        <taxon>Paenibacillaceae</taxon>
        <taxon>Paenibacillus</taxon>
    </lineage>
</organism>
<evidence type="ECO:0000313" key="10">
    <source>
        <dbReference type="Proteomes" id="UP000558113"/>
    </source>
</evidence>
<dbReference type="OrthoDB" id="151346at2"/>
<evidence type="ECO:0000256" key="4">
    <source>
        <dbReference type="ARBA" id="ARBA00022692"/>
    </source>
</evidence>
<dbReference type="RefSeq" id="WP_161696960.1">
    <property type="nucleotide sequence ID" value="NZ_JAAAMU010000004.1"/>
</dbReference>
<dbReference type="GO" id="GO:0055085">
    <property type="term" value="P:transmembrane transport"/>
    <property type="evidence" value="ECO:0007669"/>
    <property type="project" value="InterPro"/>
</dbReference>
<dbReference type="PANTHER" id="PTHR43744">
    <property type="entry name" value="ABC TRANSPORTER PERMEASE PROTEIN MG189-RELATED-RELATED"/>
    <property type="match status" value="1"/>
</dbReference>
<evidence type="ECO:0000256" key="5">
    <source>
        <dbReference type="ARBA" id="ARBA00022989"/>
    </source>
</evidence>
<evidence type="ECO:0000256" key="6">
    <source>
        <dbReference type="ARBA" id="ARBA00023136"/>
    </source>
</evidence>
<dbReference type="PROSITE" id="PS50928">
    <property type="entry name" value="ABC_TM1"/>
    <property type="match status" value="1"/>
</dbReference>
<keyword evidence="6 7" id="KW-0472">Membrane</keyword>
<comment type="similarity">
    <text evidence="7">Belongs to the binding-protein-dependent transport system permease family.</text>
</comment>
<proteinExistence type="inferred from homology"/>
<evidence type="ECO:0000256" key="1">
    <source>
        <dbReference type="ARBA" id="ARBA00004651"/>
    </source>
</evidence>
<feature type="transmembrane region" description="Helical" evidence="7">
    <location>
        <begin position="180"/>
        <end position="203"/>
    </location>
</feature>
<evidence type="ECO:0000256" key="3">
    <source>
        <dbReference type="ARBA" id="ARBA00022475"/>
    </source>
</evidence>